<feature type="region of interest" description="Disordered" evidence="1">
    <location>
        <begin position="83"/>
        <end position="117"/>
    </location>
</feature>
<feature type="compositionally biased region" description="Basic and acidic residues" evidence="1">
    <location>
        <begin position="83"/>
        <end position="102"/>
    </location>
</feature>
<gene>
    <name evidence="2" type="ORF">TESG_00955</name>
</gene>
<keyword evidence="3" id="KW-1185">Reference proteome</keyword>
<dbReference type="HOGENOM" id="CLU_2086488_0_0_1"/>
<accession>F2RQ25</accession>
<protein>
    <submittedName>
        <fullName evidence="2">Uncharacterized protein</fullName>
    </submittedName>
</protein>
<dbReference type="Proteomes" id="UP000009172">
    <property type="component" value="Unassembled WGS sequence"/>
</dbReference>
<evidence type="ECO:0000313" key="2">
    <source>
        <dbReference type="EMBL" id="EGD93410.1"/>
    </source>
</evidence>
<evidence type="ECO:0000313" key="3">
    <source>
        <dbReference type="Proteomes" id="UP000009172"/>
    </source>
</evidence>
<feature type="region of interest" description="Disordered" evidence="1">
    <location>
        <begin position="30"/>
        <end position="52"/>
    </location>
</feature>
<proteinExistence type="predicted"/>
<sequence>MVFLFVLPQGTRQPSCGSCESLDGARKLGMNSPGLDGISVEGQRRSEKKQRVGTTCSTVSQSWAQTSICLVYLTIINYISKTDDDSTTREAKEKQRDGREITKGTQGEPGEAAFAGG</sequence>
<evidence type="ECO:0000256" key="1">
    <source>
        <dbReference type="SAM" id="MobiDB-lite"/>
    </source>
</evidence>
<name>F2RQ25_TRIT1</name>
<dbReference type="EMBL" id="GG698479">
    <property type="protein sequence ID" value="EGD93410.1"/>
    <property type="molecule type" value="Genomic_DNA"/>
</dbReference>
<organism evidence="2 3">
    <name type="scientific">Trichophyton tonsurans (strain CBS 112818)</name>
    <name type="common">Scalp ringworm fungus</name>
    <dbReference type="NCBI Taxonomy" id="647933"/>
    <lineage>
        <taxon>Eukaryota</taxon>
        <taxon>Fungi</taxon>
        <taxon>Dikarya</taxon>
        <taxon>Ascomycota</taxon>
        <taxon>Pezizomycotina</taxon>
        <taxon>Eurotiomycetes</taxon>
        <taxon>Eurotiomycetidae</taxon>
        <taxon>Onygenales</taxon>
        <taxon>Arthrodermataceae</taxon>
        <taxon>Trichophyton</taxon>
    </lineage>
</organism>
<dbReference type="AlphaFoldDB" id="F2RQ25"/>
<reference evidence="3" key="1">
    <citation type="journal article" date="2012" name="MBio">
        <title>Comparative genome analysis of Trichophyton rubrum and related dermatophytes reveals candidate genes involved in infection.</title>
        <authorList>
            <person name="Martinez D.A."/>
            <person name="Oliver B.G."/>
            <person name="Graeser Y."/>
            <person name="Goldberg J.M."/>
            <person name="Li W."/>
            <person name="Martinez-Rossi N.M."/>
            <person name="Monod M."/>
            <person name="Shelest E."/>
            <person name="Barton R.C."/>
            <person name="Birch E."/>
            <person name="Brakhage A.A."/>
            <person name="Chen Z."/>
            <person name="Gurr S.J."/>
            <person name="Heiman D."/>
            <person name="Heitman J."/>
            <person name="Kosti I."/>
            <person name="Rossi A."/>
            <person name="Saif S."/>
            <person name="Samalova M."/>
            <person name="Saunders C.W."/>
            <person name="Shea T."/>
            <person name="Summerbell R.C."/>
            <person name="Xu J."/>
            <person name="Young S."/>
            <person name="Zeng Q."/>
            <person name="Birren B.W."/>
            <person name="Cuomo C.A."/>
            <person name="White T.C."/>
        </authorList>
    </citation>
    <scope>NUCLEOTIDE SEQUENCE [LARGE SCALE GENOMIC DNA]</scope>
    <source>
        <strain evidence="3">CBS 112818</strain>
    </source>
</reference>